<reference evidence="1" key="2">
    <citation type="submission" date="2020-05" db="UniProtKB">
        <authorList>
            <consortium name="Ensembl"/>
        </authorList>
    </citation>
    <scope>IDENTIFICATION</scope>
</reference>
<accession>A0A6I8RAS0</accession>
<dbReference type="AlphaFoldDB" id="A0A6I8RAS0"/>
<gene>
    <name evidence="1 3 4" type="primary">pgat</name>
</gene>
<sequence>MRLQMCPDLKGFQASPHYLYRISMALKTEDSADHLLQSLCRFAENATVLESFSMESQCLPAVNEQTCQDHARCTDSESQRHILMQQWQLLEEQWEYIHHLRADVEALKYMMHSFMDSSGTDSGLKGSNHLPSPQNPALFKEEEIIASALNRPSTLPDLNGLEENFTTGTQIHAAFTRSPKEMPATSTPVKSEATWSSSPALRADGYFVLPDIILNPLDGKKLISMLRSSNYEPHRFAELLFQHHVPHSLYQLWANKVNVDGSRGKVALPRNLVMDIMHQTSKRFVLGPKEKQKIIARLNFMLRTRHGSIWWDIGL</sequence>
<dbReference type="Bgee" id="ENSXETG00000039468">
    <property type="expression patterns" value="Expressed in blastula and 7 other cell types or tissues"/>
</dbReference>
<evidence type="ECO:0000313" key="4">
    <source>
        <dbReference type="Xenbase" id="XB-GENE-6464659"/>
    </source>
</evidence>
<name>A0A6I8RAS0_XENTR</name>
<protein>
    <submittedName>
        <fullName evidence="1">Primordial germ cell-associated transcript protein</fullName>
    </submittedName>
    <submittedName>
        <fullName evidence="3">Protein Pat</fullName>
    </submittedName>
</protein>
<dbReference type="KEGG" id="xtr:100498538"/>
<proteinExistence type="predicted"/>
<dbReference type="OrthoDB" id="8939517at2759"/>
<dbReference type="CTD" id="100498538"/>
<dbReference type="Ensembl" id="ENSXETT00000068048">
    <property type="protein sequence ID" value="ENSXETP00000077897"/>
    <property type="gene ID" value="ENSXETG00000039468"/>
</dbReference>
<dbReference type="Proteomes" id="UP000008143">
    <property type="component" value="Chromosome 5"/>
</dbReference>
<reference evidence="1" key="1">
    <citation type="journal article" date="2010" name="Science">
        <title>The genome of the Western clawed frog Xenopus tropicalis.</title>
        <authorList>
            <person name="Hellsten U."/>
            <person name="Harland R.M."/>
            <person name="Gilchrist M.J."/>
            <person name="Hendrix D."/>
            <person name="Jurka J."/>
            <person name="Kapitonov V."/>
            <person name="Ovcharenko I."/>
            <person name="Putnam N.H."/>
            <person name="Shu S."/>
            <person name="Taher L."/>
            <person name="Blitz I.L."/>
            <person name="Blumberg B."/>
            <person name="Dichmann D.S."/>
            <person name="Dubchak I."/>
            <person name="Amaya E."/>
            <person name="Detter J.C."/>
            <person name="Fletcher R."/>
            <person name="Gerhard D.S."/>
            <person name="Goodstein D."/>
            <person name="Graves T."/>
            <person name="Grigoriev I.V."/>
            <person name="Grimwood J."/>
            <person name="Kawashima T."/>
            <person name="Lindquist E."/>
            <person name="Lucas S.M."/>
            <person name="Mead P.E."/>
            <person name="Mitros T."/>
            <person name="Ogino H."/>
            <person name="Ohta Y."/>
            <person name="Poliakov A.V."/>
            <person name="Pollet N."/>
            <person name="Robert J."/>
            <person name="Salamov A."/>
            <person name="Sater A.K."/>
            <person name="Schmutz J."/>
            <person name="Terry A."/>
            <person name="Vize P.D."/>
            <person name="Warren W.C."/>
            <person name="Wells D."/>
            <person name="Wills A."/>
            <person name="Wilson R.K."/>
            <person name="Zimmerman L.B."/>
            <person name="Zorn A.M."/>
            <person name="Grainger R."/>
            <person name="Grammer T."/>
            <person name="Khokha M.K."/>
            <person name="Richardson P.M."/>
            <person name="Rokhsar D.S."/>
        </authorList>
    </citation>
    <scope>NUCLEOTIDE SEQUENCE [LARGE SCALE GENOMIC DNA]</scope>
    <source>
        <strain evidence="1">Nigerian</strain>
    </source>
</reference>
<dbReference type="AGR" id="Xenbase:XB-GENE-6464659"/>
<organism evidence="1">
    <name type="scientific">Xenopus tropicalis</name>
    <name type="common">Western clawed frog</name>
    <name type="synonym">Silurana tropicalis</name>
    <dbReference type="NCBI Taxonomy" id="8364"/>
    <lineage>
        <taxon>Eukaryota</taxon>
        <taxon>Metazoa</taxon>
        <taxon>Chordata</taxon>
        <taxon>Craniata</taxon>
        <taxon>Vertebrata</taxon>
        <taxon>Euteleostomi</taxon>
        <taxon>Amphibia</taxon>
        <taxon>Batrachia</taxon>
        <taxon>Anura</taxon>
        <taxon>Pipoidea</taxon>
        <taxon>Pipidae</taxon>
        <taxon>Xenopodinae</taxon>
        <taxon>Xenopus</taxon>
        <taxon>Silurana</taxon>
    </lineage>
</organism>
<evidence type="ECO:0000313" key="1">
    <source>
        <dbReference type="Ensembl" id="ENSXETP00000077897"/>
    </source>
</evidence>
<evidence type="ECO:0000313" key="3">
    <source>
        <dbReference type="RefSeq" id="XP_002940161.1"/>
    </source>
</evidence>
<evidence type="ECO:0000313" key="2">
    <source>
        <dbReference type="Proteomes" id="UP000008143"/>
    </source>
</evidence>
<dbReference type="Xenbase" id="XB-GENE-6464659">
    <property type="gene designation" value="pgat"/>
</dbReference>
<dbReference type="GeneID" id="100498538"/>
<dbReference type="OMA" id="HILMQQW"/>
<dbReference type="RefSeq" id="XP_002940161.1">
    <property type="nucleotide sequence ID" value="XM_002940115.5"/>
</dbReference>
<reference evidence="3" key="3">
    <citation type="submission" date="2025-04" db="UniProtKB">
        <authorList>
            <consortium name="RefSeq"/>
        </authorList>
    </citation>
    <scope>IDENTIFICATION</scope>
    <source>
        <strain evidence="3">Nigerian</strain>
        <tissue evidence="3">Liver and blood</tissue>
    </source>
</reference>
<keyword evidence="2" id="KW-1185">Reference proteome</keyword>
<dbReference type="GeneTree" id="ENSGT01000000220406"/>